<feature type="signal peptide" evidence="2">
    <location>
        <begin position="1"/>
        <end position="19"/>
    </location>
</feature>
<dbReference type="EMBL" id="JAACJP010000005">
    <property type="protein sequence ID" value="KAF5384156.1"/>
    <property type="molecule type" value="Genomic_DNA"/>
</dbReference>
<evidence type="ECO:0000256" key="2">
    <source>
        <dbReference type="SAM" id="SignalP"/>
    </source>
</evidence>
<reference evidence="3 4" key="1">
    <citation type="journal article" date="2020" name="ISME J.">
        <title>Uncovering the hidden diversity of litter-decomposition mechanisms in mushroom-forming fungi.</title>
        <authorList>
            <person name="Floudas D."/>
            <person name="Bentzer J."/>
            <person name="Ahren D."/>
            <person name="Johansson T."/>
            <person name="Persson P."/>
            <person name="Tunlid A."/>
        </authorList>
    </citation>
    <scope>NUCLEOTIDE SEQUENCE [LARGE SCALE GENOMIC DNA]</scope>
    <source>
        <strain evidence="3 4">CBS 661.87</strain>
    </source>
</reference>
<name>A0A8H5M854_9AGAR</name>
<sequence length="445" mass="48926">MLFVVLFTYAVISSFFVQCGPGSLQFIEESRRLYLLAGASARSIAASPVSLPPTMLDLFLWQEEADFKAFSRFHQKYPQDLLIHALQPEPQRTNNATNDDLGPEKYVDLEPLITPVLQQLWRDHKKSRSTELAVLWVACVALSVLQLYQILRWCFSNLCTPRPKWVNGTNQGALHVWALPPGEPMNWSVDVLRATNSLPADEDVIMESPETPSNPLLPPFMYGVPKSEVNDQSTTHPINFAVFSDLATSSSSVPAAGTGIATQGSSAMNYDTEAPSTNDSDAVSTVGVSSESPKPPTSDVDAAPSPPSEVAKGKRRAIDPVSDDEDTQATTSRAPDESQASGSAGPSTIGERHQTVAEAEAEAEPDVGCFCEVLNEPADGQGERAPPYPHSPTTRERLCEMRHARALDYLLMPWCNRYRVVRHIIYEDDERRRLRFSSLAGLGLR</sequence>
<feature type="region of interest" description="Disordered" evidence="1">
    <location>
        <begin position="263"/>
        <end position="355"/>
    </location>
</feature>
<proteinExistence type="predicted"/>
<evidence type="ECO:0000256" key="1">
    <source>
        <dbReference type="SAM" id="MobiDB-lite"/>
    </source>
</evidence>
<protein>
    <recommendedName>
        <fullName evidence="5">Transmembrane protein</fullName>
    </recommendedName>
</protein>
<feature type="chain" id="PRO_5034019815" description="Transmembrane protein" evidence="2">
    <location>
        <begin position="20"/>
        <end position="445"/>
    </location>
</feature>
<evidence type="ECO:0008006" key="5">
    <source>
        <dbReference type="Google" id="ProtNLM"/>
    </source>
</evidence>
<comment type="caution">
    <text evidence="3">The sequence shown here is derived from an EMBL/GenBank/DDBJ whole genome shotgun (WGS) entry which is preliminary data.</text>
</comment>
<feature type="compositionally biased region" description="Polar residues" evidence="1">
    <location>
        <begin position="263"/>
        <end position="292"/>
    </location>
</feature>
<dbReference type="AlphaFoldDB" id="A0A8H5M854"/>
<keyword evidence="4" id="KW-1185">Reference proteome</keyword>
<accession>A0A8H5M854</accession>
<feature type="compositionally biased region" description="Polar residues" evidence="1">
    <location>
        <begin position="328"/>
        <end position="346"/>
    </location>
</feature>
<evidence type="ECO:0000313" key="3">
    <source>
        <dbReference type="EMBL" id="KAF5384156.1"/>
    </source>
</evidence>
<dbReference type="Proteomes" id="UP000565441">
    <property type="component" value="Unassembled WGS sequence"/>
</dbReference>
<keyword evidence="2" id="KW-0732">Signal</keyword>
<organism evidence="3 4">
    <name type="scientific">Tricholomella constricta</name>
    <dbReference type="NCBI Taxonomy" id="117010"/>
    <lineage>
        <taxon>Eukaryota</taxon>
        <taxon>Fungi</taxon>
        <taxon>Dikarya</taxon>
        <taxon>Basidiomycota</taxon>
        <taxon>Agaricomycotina</taxon>
        <taxon>Agaricomycetes</taxon>
        <taxon>Agaricomycetidae</taxon>
        <taxon>Agaricales</taxon>
        <taxon>Tricholomatineae</taxon>
        <taxon>Lyophyllaceae</taxon>
        <taxon>Tricholomella</taxon>
    </lineage>
</organism>
<evidence type="ECO:0000313" key="4">
    <source>
        <dbReference type="Proteomes" id="UP000565441"/>
    </source>
</evidence>
<gene>
    <name evidence="3" type="ORF">D9615_003185</name>
</gene>